<dbReference type="SMART" id="SM00332">
    <property type="entry name" value="PP2Cc"/>
    <property type="match status" value="1"/>
</dbReference>
<dbReference type="Proteomes" id="UP000675881">
    <property type="component" value="Chromosome 6"/>
</dbReference>
<reference evidence="2" key="1">
    <citation type="submission" date="2021-02" db="EMBL/GenBank/DDBJ databases">
        <authorList>
            <person name="Bekaert M."/>
        </authorList>
    </citation>
    <scope>NUCLEOTIDE SEQUENCE</scope>
    <source>
        <strain evidence="2">IoA-00</strain>
    </source>
</reference>
<dbReference type="Pfam" id="PF00481">
    <property type="entry name" value="PP2C"/>
    <property type="match status" value="1"/>
</dbReference>
<dbReference type="InterPro" id="IPR001932">
    <property type="entry name" value="PPM-type_phosphatase-like_dom"/>
</dbReference>
<dbReference type="InterPro" id="IPR036457">
    <property type="entry name" value="PPM-type-like_dom_sf"/>
</dbReference>
<organism evidence="2 3">
    <name type="scientific">Lepeophtheirus salmonis</name>
    <name type="common">Salmon louse</name>
    <name type="synonym">Caligus salmonis</name>
    <dbReference type="NCBI Taxonomy" id="72036"/>
    <lineage>
        <taxon>Eukaryota</taxon>
        <taxon>Metazoa</taxon>
        <taxon>Ecdysozoa</taxon>
        <taxon>Arthropoda</taxon>
        <taxon>Crustacea</taxon>
        <taxon>Multicrustacea</taxon>
        <taxon>Hexanauplia</taxon>
        <taxon>Copepoda</taxon>
        <taxon>Siphonostomatoida</taxon>
        <taxon>Caligidae</taxon>
        <taxon>Lepeophtheirus</taxon>
    </lineage>
</organism>
<dbReference type="GO" id="GO:0004722">
    <property type="term" value="F:protein serine/threonine phosphatase activity"/>
    <property type="evidence" value="ECO:0007669"/>
    <property type="project" value="UniProtKB-EC"/>
</dbReference>
<evidence type="ECO:0000313" key="2">
    <source>
        <dbReference type="EMBL" id="CAF2979087.1"/>
    </source>
</evidence>
<dbReference type="PROSITE" id="PS51746">
    <property type="entry name" value="PPM_2"/>
    <property type="match status" value="1"/>
</dbReference>
<accession>A0A7R8HAQ6</accession>
<dbReference type="PANTHER" id="PTHR47992">
    <property type="entry name" value="PROTEIN PHOSPHATASE"/>
    <property type="match status" value="1"/>
</dbReference>
<proteinExistence type="predicted"/>
<evidence type="ECO:0000259" key="1">
    <source>
        <dbReference type="PROSITE" id="PS51746"/>
    </source>
</evidence>
<gene>
    <name evidence="2" type="ORF">LSAA_12216</name>
</gene>
<dbReference type="Gene3D" id="3.60.40.10">
    <property type="entry name" value="PPM-type phosphatase domain"/>
    <property type="match status" value="1"/>
</dbReference>
<dbReference type="InterPro" id="IPR015655">
    <property type="entry name" value="PP2C"/>
</dbReference>
<dbReference type="OrthoDB" id="343114at2759"/>
<keyword evidence="3" id="KW-1185">Reference proteome</keyword>
<dbReference type="EC" id="3.1.3.16" evidence="2"/>
<feature type="domain" description="PPM-type phosphatase" evidence="1">
    <location>
        <begin position="1"/>
        <end position="173"/>
    </location>
</feature>
<sequence>MLSKEKPSYSGTTLILSVLDEENLWVANVGDSRGVLCNENGATIPLSYDHKPSQLKEKKRIEEAGGFVSMNGVWRVQGILATSRALGDFPLKDKKLINCEPDILSFSLLEHKPRFMILASDGLWDTHSNEEALKSISRHCNTLGGIKVGLKHLCNDAISKGSFDNITILVHKF</sequence>
<dbReference type="SUPFAM" id="SSF81606">
    <property type="entry name" value="PP2C-like"/>
    <property type="match status" value="1"/>
</dbReference>
<dbReference type="EMBL" id="HG994585">
    <property type="protein sequence ID" value="CAF2979087.1"/>
    <property type="molecule type" value="Genomic_DNA"/>
</dbReference>
<protein>
    <submittedName>
        <fullName evidence="2">PPM1L</fullName>
        <ecNumber evidence="2">3.1.3.16</ecNumber>
    </submittedName>
</protein>
<evidence type="ECO:0000313" key="3">
    <source>
        <dbReference type="Proteomes" id="UP000675881"/>
    </source>
</evidence>
<dbReference type="CDD" id="cd00143">
    <property type="entry name" value="PP2Cc"/>
    <property type="match status" value="1"/>
</dbReference>
<dbReference type="AlphaFoldDB" id="A0A7R8HAQ6"/>
<name>A0A7R8HAQ6_LEPSM</name>
<keyword evidence="2" id="KW-0378">Hydrolase</keyword>